<dbReference type="Proteomes" id="UP000320722">
    <property type="component" value="Chromosome"/>
</dbReference>
<keyword evidence="2 4" id="KW-0238">DNA-binding</keyword>
<dbReference type="InterPro" id="IPR036271">
    <property type="entry name" value="Tet_transcr_reg_TetR-rel_C_sf"/>
</dbReference>
<name>A0A517WI92_9PLAN</name>
<dbReference type="InterPro" id="IPR001647">
    <property type="entry name" value="HTH_TetR"/>
</dbReference>
<evidence type="ECO:0000256" key="3">
    <source>
        <dbReference type="ARBA" id="ARBA00023163"/>
    </source>
</evidence>
<gene>
    <name evidence="6" type="primary">nemR</name>
    <name evidence="6" type="ORF">V6x_46910</name>
</gene>
<dbReference type="PRINTS" id="PR00455">
    <property type="entry name" value="HTHTETR"/>
</dbReference>
<dbReference type="RefSeq" id="WP_145042857.1">
    <property type="nucleotide sequence ID" value="NZ_CP036347.1"/>
</dbReference>
<dbReference type="InterPro" id="IPR009057">
    <property type="entry name" value="Homeodomain-like_sf"/>
</dbReference>
<evidence type="ECO:0000259" key="5">
    <source>
        <dbReference type="PROSITE" id="PS50977"/>
    </source>
</evidence>
<evidence type="ECO:0000256" key="2">
    <source>
        <dbReference type="ARBA" id="ARBA00023125"/>
    </source>
</evidence>
<evidence type="ECO:0000313" key="6">
    <source>
        <dbReference type="EMBL" id="QDU04960.1"/>
    </source>
</evidence>
<evidence type="ECO:0000256" key="1">
    <source>
        <dbReference type="ARBA" id="ARBA00023015"/>
    </source>
</evidence>
<dbReference type="Pfam" id="PF00440">
    <property type="entry name" value="TetR_N"/>
    <property type="match status" value="1"/>
</dbReference>
<proteinExistence type="predicted"/>
<dbReference type="AlphaFoldDB" id="A0A517WI92"/>
<dbReference type="PANTHER" id="PTHR47506:SF7">
    <property type="entry name" value="TRANSCRIPTIONAL REGULATORY PROTEIN"/>
    <property type="match status" value="1"/>
</dbReference>
<dbReference type="PANTHER" id="PTHR47506">
    <property type="entry name" value="TRANSCRIPTIONAL REGULATORY PROTEIN"/>
    <property type="match status" value="1"/>
</dbReference>
<keyword evidence="3" id="KW-0804">Transcription</keyword>
<dbReference type="SUPFAM" id="SSF46689">
    <property type="entry name" value="Homeodomain-like"/>
    <property type="match status" value="1"/>
</dbReference>
<organism evidence="6 7">
    <name type="scientific">Gimesia chilikensis</name>
    <dbReference type="NCBI Taxonomy" id="2605989"/>
    <lineage>
        <taxon>Bacteria</taxon>
        <taxon>Pseudomonadati</taxon>
        <taxon>Planctomycetota</taxon>
        <taxon>Planctomycetia</taxon>
        <taxon>Planctomycetales</taxon>
        <taxon>Planctomycetaceae</taxon>
        <taxon>Gimesia</taxon>
    </lineage>
</organism>
<evidence type="ECO:0000256" key="4">
    <source>
        <dbReference type="PROSITE-ProRule" id="PRU00335"/>
    </source>
</evidence>
<dbReference type="GO" id="GO:0003677">
    <property type="term" value="F:DNA binding"/>
    <property type="evidence" value="ECO:0007669"/>
    <property type="project" value="UniProtKB-UniRule"/>
</dbReference>
<feature type="domain" description="HTH tetR-type" evidence="5">
    <location>
        <begin position="1"/>
        <end position="59"/>
    </location>
</feature>
<dbReference type="PROSITE" id="PS50977">
    <property type="entry name" value="HTH_TETR_2"/>
    <property type="match status" value="1"/>
</dbReference>
<evidence type="ECO:0000313" key="7">
    <source>
        <dbReference type="Proteomes" id="UP000320722"/>
    </source>
</evidence>
<dbReference type="Gene3D" id="1.10.357.10">
    <property type="entry name" value="Tetracycline Repressor, domain 2"/>
    <property type="match status" value="1"/>
</dbReference>
<keyword evidence="1" id="KW-0805">Transcription regulation</keyword>
<feature type="DNA-binding region" description="H-T-H motif" evidence="4">
    <location>
        <begin position="22"/>
        <end position="41"/>
    </location>
</feature>
<dbReference type="EMBL" id="CP036347">
    <property type="protein sequence ID" value="QDU04960.1"/>
    <property type="molecule type" value="Genomic_DNA"/>
</dbReference>
<protein>
    <submittedName>
        <fullName evidence="6">HTH-type transcriptional repressor NemR</fullName>
    </submittedName>
</protein>
<sequence>MKEKILDAAEKMVQDRGLNAVSFQDLANAVGLRKASIFHHFPNKEAVARALIERCSSKHGPEYAAVVECNASAPEKLRGLAAIFEKGLQNQRPCLLAALGSGVNTLPEIAIQELGETARGAVSRFALVFQQGRDEGTLQFSGEPIDAATGFFAMLQGLQVLVRASGDTSAFNSAANAYVDSISRG</sequence>
<accession>A0A517WI92</accession>
<dbReference type="SUPFAM" id="SSF48498">
    <property type="entry name" value="Tetracyclin repressor-like, C-terminal domain"/>
    <property type="match status" value="1"/>
</dbReference>
<reference evidence="6 7" key="1">
    <citation type="submission" date="2019-02" db="EMBL/GenBank/DDBJ databases">
        <title>Deep-cultivation of Planctomycetes and their phenomic and genomic characterization uncovers novel biology.</title>
        <authorList>
            <person name="Wiegand S."/>
            <person name="Jogler M."/>
            <person name="Boedeker C."/>
            <person name="Pinto D."/>
            <person name="Vollmers J."/>
            <person name="Rivas-Marin E."/>
            <person name="Kohn T."/>
            <person name="Peeters S.H."/>
            <person name="Heuer A."/>
            <person name="Rast P."/>
            <person name="Oberbeckmann S."/>
            <person name="Bunk B."/>
            <person name="Jeske O."/>
            <person name="Meyerdierks A."/>
            <person name="Storesund J.E."/>
            <person name="Kallscheuer N."/>
            <person name="Luecker S."/>
            <person name="Lage O.M."/>
            <person name="Pohl T."/>
            <person name="Merkel B.J."/>
            <person name="Hornburger P."/>
            <person name="Mueller R.-W."/>
            <person name="Bruemmer F."/>
            <person name="Labrenz M."/>
            <person name="Spormann A.M."/>
            <person name="Op den Camp H."/>
            <person name="Overmann J."/>
            <person name="Amann R."/>
            <person name="Jetten M.S.M."/>
            <person name="Mascher T."/>
            <person name="Medema M.H."/>
            <person name="Devos D.P."/>
            <person name="Kaster A.-K."/>
            <person name="Ovreas L."/>
            <person name="Rohde M."/>
            <person name="Galperin M.Y."/>
            <person name="Jogler C."/>
        </authorList>
    </citation>
    <scope>NUCLEOTIDE SEQUENCE [LARGE SCALE GENOMIC DNA]</scope>
    <source>
        <strain evidence="6 7">V6</strain>
    </source>
</reference>